<dbReference type="PATRIC" id="fig|1348973.3.peg.404"/>
<proteinExistence type="predicted"/>
<accession>A0A072NU25</accession>
<dbReference type="Proteomes" id="UP000027936">
    <property type="component" value="Unassembled WGS sequence"/>
</dbReference>
<comment type="caution">
    <text evidence="2">The sequence shown here is derived from an EMBL/GenBank/DDBJ whole genome shotgun (WGS) entry which is preliminary data.</text>
</comment>
<keyword evidence="1" id="KW-1133">Transmembrane helix</keyword>
<feature type="transmembrane region" description="Helical" evidence="1">
    <location>
        <begin position="28"/>
        <end position="45"/>
    </location>
</feature>
<dbReference type="EMBL" id="JJRY01000001">
    <property type="protein sequence ID" value="KEF40388.1"/>
    <property type="molecule type" value="Genomic_DNA"/>
</dbReference>
<dbReference type="OrthoDB" id="1730036at2"/>
<evidence type="ECO:0000313" key="3">
    <source>
        <dbReference type="Proteomes" id="UP000027936"/>
    </source>
</evidence>
<evidence type="ECO:0000256" key="1">
    <source>
        <dbReference type="SAM" id="Phobius"/>
    </source>
</evidence>
<dbReference type="InterPro" id="IPR009708">
    <property type="entry name" value="Phage_A118_holin/antiholin"/>
</dbReference>
<sequence length="77" mass="8388">MFEIAVIVAVVIALTQLIKKLDLIPVKYLPAFSLILGIVAGYFYVDAPTISEKIMFGLMIGLSAAGLFDQTKIITKK</sequence>
<keyword evidence="1" id="KW-0472">Membrane</keyword>
<name>A0A072NU25_SCHAZ</name>
<reference evidence="2 3" key="1">
    <citation type="submission" date="2014-04" db="EMBL/GenBank/DDBJ databases">
        <title>Draft genome sequence of Bacillus azotoformans MEV2011, a (co-) denitrifying strain unable to grow in the presence of oxygen.</title>
        <authorList>
            <person name="Nielsen M."/>
            <person name="Schreiber L."/>
            <person name="Finster K."/>
            <person name="Schramm A."/>
        </authorList>
    </citation>
    <scope>NUCLEOTIDE SEQUENCE [LARGE SCALE GENOMIC DNA]</scope>
    <source>
        <strain evidence="2 3">MEV2011</strain>
    </source>
</reference>
<keyword evidence="1" id="KW-0812">Transmembrane</keyword>
<organism evidence="2 3">
    <name type="scientific">Schinkia azotoformans MEV2011</name>
    <dbReference type="NCBI Taxonomy" id="1348973"/>
    <lineage>
        <taxon>Bacteria</taxon>
        <taxon>Bacillati</taxon>
        <taxon>Bacillota</taxon>
        <taxon>Bacilli</taxon>
        <taxon>Bacillales</taxon>
        <taxon>Bacillaceae</taxon>
        <taxon>Calidifontibacillus/Schinkia group</taxon>
        <taxon>Schinkia</taxon>
    </lineage>
</organism>
<dbReference type="Pfam" id="PF06946">
    <property type="entry name" value="Phage_holin_5_1"/>
    <property type="match status" value="1"/>
</dbReference>
<dbReference type="RefSeq" id="WP_035192805.1">
    <property type="nucleotide sequence ID" value="NZ_JJRY01000001.1"/>
</dbReference>
<protein>
    <submittedName>
        <fullName evidence="2">Phage holin</fullName>
    </submittedName>
</protein>
<evidence type="ECO:0000313" key="2">
    <source>
        <dbReference type="EMBL" id="KEF40388.1"/>
    </source>
</evidence>
<gene>
    <name evidence="2" type="ORF">M670_00414</name>
</gene>
<dbReference type="AlphaFoldDB" id="A0A072NU25"/>